<proteinExistence type="predicted"/>
<name>A0A5C8URY9_9MICO</name>
<dbReference type="EMBL" id="VRMG01000007">
    <property type="protein sequence ID" value="TXN30265.1"/>
    <property type="molecule type" value="Genomic_DNA"/>
</dbReference>
<dbReference type="Proteomes" id="UP000321379">
    <property type="component" value="Unassembled WGS sequence"/>
</dbReference>
<evidence type="ECO:0000256" key="2">
    <source>
        <dbReference type="ARBA" id="ARBA00023315"/>
    </source>
</evidence>
<keyword evidence="2" id="KW-0012">Acyltransferase</keyword>
<evidence type="ECO:0000313" key="4">
    <source>
        <dbReference type="EMBL" id="TXN30265.1"/>
    </source>
</evidence>
<gene>
    <name evidence="4" type="ORF">FVP33_09610</name>
</gene>
<dbReference type="PANTHER" id="PTHR43877">
    <property type="entry name" value="AMINOALKYLPHOSPHONATE N-ACETYLTRANSFERASE-RELATED-RELATED"/>
    <property type="match status" value="1"/>
</dbReference>
<evidence type="ECO:0000313" key="5">
    <source>
        <dbReference type="Proteomes" id="UP000321379"/>
    </source>
</evidence>
<dbReference type="PROSITE" id="PS51186">
    <property type="entry name" value="GNAT"/>
    <property type="match status" value="2"/>
</dbReference>
<dbReference type="Pfam" id="PF00583">
    <property type="entry name" value="Acetyltransf_1"/>
    <property type="match status" value="1"/>
</dbReference>
<dbReference type="AlphaFoldDB" id="A0A5C8URY9"/>
<feature type="domain" description="N-acetyltransferase" evidence="3">
    <location>
        <begin position="39"/>
        <end position="182"/>
    </location>
</feature>
<evidence type="ECO:0000259" key="3">
    <source>
        <dbReference type="PROSITE" id="PS51186"/>
    </source>
</evidence>
<keyword evidence="5" id="KW-1185">Reference proteome</keyword>
<dbReference type="Gene3D" id="3.40.630.30">
    <property type="match status" value="1"/>
</dbReference>
<organism evidence="4 5">
    <name type="scientific">Lacisediminihabitans profunda</name>
    <dbReference type="NCBI Taxonomy" id="2594790"/>
    <lineage>
        <taxon>Bacteria</taxon>
        <taxon>Bacillati</taxon>
        <taxon>Actinomycetota</taxon>
        <taxon>Actinomycetes</taxon>
        <taxon>Micrococcales</taxon>
        <taxon>Microbacteriaceae</taxon>
        <taxon>Lacisediminihabitans</taxon>
    </lineage>
</organism>
<dbReference type="RefSeq" id="WP_147783451.1">
    <property type="nucleotide sequence ID" value="NZ_VRMG01000007.1"/>
</dbReference>
<dbReference type="InterPro" id="IPR016181">
    <property type="entry name" value="Acyl_CoA_acyltransferase"/>
</dbReference>
<dbReference type="Pfam" id="PF13508">
    <property type="entry name" value="Acetyltransf_7"/>
    <property type="match status" value="1"/>
</dbReference>
<comment type="caution">
    <text evidence="4">The sequence shown here is derived from an EMBL/GenBank/DDBJ whole genome shotgun (WGS) entry which is preliminary data.</text>
</comment>
<reference evidence="4 5" key="1">
    <citation type="submission" date="2019-08" db="EMBL/GenBank/DDBJ databases">
        <title>Bacterial whole genome sequence for Glaciihabitans sp. CHu50b-6-2.</title>
        <authorList>
            <person name="Jin L."/>
        </authorList>
    </citation>
    <scope>NUCLEOTIDE SEQUENCE [LARGE SCALE GENOMIC DNA]</scope>
    <source>
        <strain evidence="4 5">CHu50b-6-2</strain>
    </source>
</reference>
<evidence type="ECO:0000256" key="1">
    <source>
        <dbReference type="ARBA" id="ARBA00022679"/>
    </source>
</evidence>
<dbReference type="InterPro" id="IPR000182">
    <property type="entry name" value="GNAT_dom"/>
</dbReference>
<dbReference type="GO" id="GO:0016747">
    <property type="term" value="F:acyltransferase activity, transferring groups other than amino-acyl groups"/>
    <property type="evidence" value="ECO:0007669"/>
    <property type="project" value="InterPro"/>
</dbReference>
<keyword evidence="1 4" id="KW-0808">Transferase</keyword>
<dbReference type="SUPFAM" id="SSF55729">
    <property type="entry name" value="Acyl-CoA N-acyltransferases (Nat)"/>
    <property type="match status" value="1"/>
</dbReference>
<dbReference type="CDD" id="cd04301">
    <property type="entry name" value="NAT_SF"/>
    <property type="match status" value="2"/>
</dbReference>
<dbReference type="InterPro" id="IPR050832">
    <property type="entry name" value="Bact_Acetyltransf"/>
</dbReference>
<accession>A0A5C8URY9</accession>
<sequence length="340" mass="37966">MNESPLSSRVVAPSTVDIPEFRGTVWRAARLGDVDAITGMMHAADRVDHPRYLTQRDEVLDSLDSSYIDAARDTIVGIDLTNSYVAFGSVALLPGQETLVRSVLFGAVDPAWRGKGIGRQLLRWQEQRALQQLATSDKPLPGWILAFIDDEAIQTNHLFARAGYRTARYYFELRRRFDEPIPEVPVPEGFSIANPVPARHEELRLARNDAFRDHWGSQPTTEEQWDRFARRSVSRPDLSFVVTAPTGEVAGFLLTEVNREDWPGQGYSSAYIDLVGVTRAWRHRGIAPAMLVEALRAIKAEGLDSAVLDVDSDSLTGALTLYEGVGFRQSGRSRSVHKMF</sequence>
<protein>
    <submittedName>
        <fullName evidence="4">GNAT family N-acetyltransferase</fullName>
    </submittedName>
</protein>
<feature type="domain" description="N-acetyltransferase" evidence="3">
    <location>
        <begin position="201"/>
        <end position="340"/>
    </location>
</feature>